<reference evidence="2" key="1">
    <citation type="submission" date="2025-08" db="UniProtKB">
        <authorList>
            <consortium name="Ensembl"/>
        </authorList>
    </citation>
    <scope>IDENTIFICATION</scope>
</reference>
<evidence type="ECO:0000313" key="3">
    <source>
        <dbReference type="Proteomes" id="UP000261360"/>
    </source>
</evidence>
<evidence type="ECO:0000313" key="2">
    <source>
        <dbReference type="Ensembl" id="ENSSLDP00000026703.1"/>
    </source>
</evidence>
<dbReference type="Ensembl" id="ENSSLDT00000027520.1">
    <property type="protein sequence ID" value="ENSSLDP00000026703.1"/>
    <property type="gene ID" value="ENSSLDG00000020755.1"/>
</dbReference>
<sequence length="99" mass="10892">QDQQTVVDPGEKSGPQIHASIPSPQSEAVANELRELSLQPAPSPLPLTDRRGGKLLFFFSPQEQEIEFVRSKYGDTKMAQAPHLIGGWGGVLPLYLQRL</sequence>
<organism evidence="2 3">
    <name type="scientific">Seriola lalandi dorsalis</name>
    <dbReference type="NCBI Taxonomy" id="1841481"/>
    <lineage>
        <taxon>Eukaryota</taxon>
        <taxon>Metazoa</taxon>
        <taxon>Chordata</taxon>
        <taxon>Craniata</taxon>
        <taxon>Vertebrata</taxon>
        <taxon>Euteleostomi</taxon>
        <taxon>Actinopterygii</taxon>
        <taxon>Neopterygii</taxon>
        <taxon>Teleostei</taxon>
        <taxon>Neoteleostei</taxon>
        <taxon>Acanthomorphata</taxon>
        <taxon>Carangaria</taxon>
        <taxon>Carangiformes</taxon>
        <taxon>Carangidae</taxon>
        <taxon>Seriola</taxon>
    </lineage>
</organism>
<dbReference type="Proteomes" id="UP000261360">
    <property type="component" value="Unplaced"/>
</dbReference>
<keyword evidence="3" id="KW-1185">Reference proteome</keyword>
<proteinExistence type="predicted"/>
<feature type="region of interest" description="Disordered" evidence="1">
    <location>
        <begin position="1"/>
        <end position="29"/>
    </location>
</feature>
<protein>
    <submittedName>
        <fullName evidence="2">Uncharacterized protein</fullName>
    </submittedName>
</protein>
<evidence type="ECO:0000256" key="1">
    <source>
        <dbReference type="SAM" id="MobiDB-lite"/>
    </source>
</evidence>
<accession>A0A3B4YF44</accession>
<name>A0A3B4YF44_SERLL</name>
<dbReference type="GeneTree" id="ENSGT00990000212830"/>
<dbReference type="AlphaFoldDB" id="A0A3B4YF44"/>
<reference evidence="2" key="2">
    <citation type="submission" date="2025-09" db="UniProtKB">
        <authorList>
            <consortium name="Ensembl"/>
        </authorList>
    </citation>
    <scope>IDENTIFICATION</scope>
</reference>